<organism evidence="1 2">
    <name type="scientific">Peptoniphilus asaccharolyticus DSM 20463</name>
    <dbReference type="NCBI Taxonomy" id="573058"/>
    <lineage>
        <taxon>Bacteria</taxon>
        <taxon>Bacillati</taxon>
        <taxon>Bacillota</taxon>
        <taxon>Tissierellia</taxon>
        <taxon>Tissierellales</taxon>
        <taxon>Peptoniphilaceae</taxon>
        <taxon>Peptoniphilus</taxon>
    </lineage>
</organism>
<keyword evidence="1" id="KW-0808">Transferase</keyword>
<dbReference type="Gene3D" id="3.40.50.150">
    <property type="entry name" value="Vaccinia Virus protein VP39"/>
    <property type="match status" value="1"/>
</dbReference>
<dbReference type="RefSeq" id="WP_084230153.1">
    <property type="nucleotide sequence ID" value="NZ_FWWR01000009.1"/>
</dbReference>
<dbReference type="PANTHER" id="PTHR35276">
    <property type="entry name" value="S-ADENOSYL-L-METHIONINE-DEPENDENT METHYLTRANSFERASES SUPERFAMILY PROTEIN"/>
    <property type="match status" value="1"/>
</dbReference>
<dbReference type="InterPro" id="IPR029063">
    <property type="entry name" value="SAM-dependent_MTases_sf"/>
</dbReference>
<dbReference type="GO" id="GO:0008168">
    <property type="term" value="F:methyltransferase activity"/>
    <property type="evidence" value="ECO:0007669"/>
    <property type="project" value="UniProtKB-KW"/>
</dbReference>
<dbReference type="SUPFAM" id="SSF53335">
    <property type="entry name" value="S-adenosyl-L-methionine-dependent methyltransferases"/>
    <property type="match status" value="1"/>
</dbReference>
<sequence>MLVNSKFSDVIDEILGEMDLEGRIALDATCGRGNDSLKLIKKLGEKGFLYVCDIQEEAIESTQKLLTENGYSNYMLYKISHDRVFEKIDGELDFVIYNLGYLPKSDKTIVTKALSTIKSIECAIEKISKDGIVVVVSYLGHEGSLEERTSLNEFLKELDQKKYKVERIEFFNQVNNPPVIFKIGVV</sequence>
<keyword evidence="2" id="KW-1185">Reference proteome</keyword>
<proteinExistence type="predicted"/>
<dbReference type="EMBL" id="FWWR01000009">
    <property type="protein sequence ID" value="SMB82542.1"/>
    <property type="molecule type" value="Genomic_DNA"/>
</dbReference>
<dbReference type="InterPro" id="IPR010719">
    <property type="entry name" value="MnmM_MeTrfase"/>
</dbReference>
<name>A0A1W1UN72_PEPAS</name>
<dbReference type="AlphaFoldDB" id="A0A1W1UN72"/>
<accession>A0A1W1UN72</accession>
<evidence type="ECO:0000313" key="2">
    <source>
        <dbReference type="Proteomes" id="UP000192368"/>
    </source>
</evidence>
<dbReference type="GO" id="GO:0032259">
    <property type="term" value="P:methylation"/>
    <property type="evidence" value="ECO:0007669"/>
    <property type="project" value="UniProtKB-KW"/>
</dbReference>
<evidence type="ECO:0000313" key="1">
    <source>
        <dbReference type="EMBL" id="SMB82542.1"/>
    </source>
</evidence>
<gene>
    <name evidence="1" type="ORF">SAMN00017477_0473</name>
</gene>
<protein>
    <submittedName>
        <fullName evidence="1">Putative rRNA methylase</fullName>
    </submittedName>
</protein>
<reference evidence="2" key="1">
    <citation type="submission" date="2017-04" db="EMBL/GenBank/DDBJ databases">
        <authorList>
            <person name="Varghese N."/>
            <person name="Submissions S."/>
        </authorList>
    </citation>
    <scope>NUCLEOTIDE SEQUENCE [LARGE SCALE GENOMIC DNA]</scope>
    <source>
        <strain evidence="2">DSM 20463</strain>
    </source>
</reference>
<dbReference type="OrthoDB" id="9792989at2"/>
<dbReference type="STRING" id="573058.SAMN00017477_0473"/>
<keyword evidence="1" id="KW-0489">Methyltransferase</keyword>
<dbReference type="Pfam" id="PF06962">
    <property type="entry name" value="rRNA_methylase"/>
    <property type="match status" value="1"/>
</dbReference>
<dbReference type="PANTHER" id="PTHR35276:SF1">
    <property type="entry name" value="TRNA (MNM(5)S(2)U34)-METHYLTRANSFERASE, CHLOROPLASTIC"/>
    <property type="match status" value="1"/>
</dbReference>
<dbReference type="Proteomes" id="UP000192368">
    <property type="component" value="Unassembled WGS sequence"/>
</dbReference>